<dbReference type="EMBL" id="ML995493">
    <property type="protein sequence ID" value="KAF2139205.1"/>
    <property type="molecule type" value="Genomic_DNA"/>
</dbReference>
<accession>A0A6A6B7I1</accession>
<evidence type="ECO:0000313" key="6">
    <source>
        <dbReference type="Proteomes" id="UP000799438"/>
    </source>
</evidence>
<dbReference type="InterPro" id="IPR002018">
    <property type="entry name" value="CarbesteraseB"/>
</dbReference>
<dbReference type="EC" id="3.1.1.-" evidence="3"/>
<dbReference type="InterPro" id="IPR029058">
    <property type="entry name" value="AB_hydrolase_fold"/>
</dbReference>
<keyword evidence="2 3" id="KW-0378">Hydrolase</keyword>
<dbReference type="PANTHER" id="PTHR11559">
    <property type="entry name" value="CARBOXYLESTERASE"/>
    <property type="match status" value="1"/>
</dbReference>
<dbReference type="InterPro" id="IPR050309">
    <property type="entry name" value="Type-B_Carboxylest/Lipase"/>
</dbReference>
<dbReference type="Gene3D" id="3.40.50.1820">
    <property type="entry name" value="alpha/beta hydrolase"/>
    <property type="match status" value="1"/>
</dbReference>
<dbReference type="SUPFAM" id="SSF53474">
    <property type="entry name" value="alpha/beta-Hydrolases"/>
    <property type="match status" value="1"/>
</dbReference>
<dbReference type="RefSeq" id="XP_033394918.1">
    <property type="nucleotide sequence ID" value="XM_033542315.1"/>
</dbReference>
<evidence type="ECO:0000259" key="4">
    <source>
        <dbReference type="Pfam" id="PF00135"/>
    </source>
</evidence>
<feature type="domain" description="Carboxylesterase type B" evidence="4">
    <location>
        <begin position="9"/>
        <end position="450"/>
    </location>
</feature>
<evidence type="ECO:0000256" key="3">
    <source>
        <dbReference type="RuleBase" id="RU361235"/>
    </source>
</evidence>
<proteinExistence type="inferred from homology"/>
<evidence type="ECO:0000256" key="1">
    <source>
        <dbReference type="ARBA" id="ARBA00005964"/>
    </source>
</evidence>
<evidence type="ECO:0000313" key="5">
    <source>
        <dbReference type="EMBL" id="KAF2139205.1"/>
    </source>
</evidence>
<keyword evidence="6" id="KW-1185">Reference proteome</keyword>
<dbReference type="Pfam" id="PF00135">
    <property type="entry name" value="COesterase"/>
    <property type="match status" value="1"/>
</dbReference>
<dbReference type="GeneID" id="54299812"/>
<dbReference type="PROSITE" id="PS00122">
    <property type="entry name" value="CARBOXYLESTERASE_B_1"/>
    <property type="match status" value="1"/>
</dbReference>
<reference evidence="5" key="1">
    <citation type="journal article" date="2020" name="Stud. Mycol.">
        <title>101 Dothideomycetes genomes: a test case for predicting lifestyles and emergence of pathogens.</title>
        <authorList>
            <person name="Haridas S."/>
            <person name="Albert R."/>
            <person name="Binder M."/>
            <person name="Bloem J."/>
            <person name="Labutti K."/>
            <person name="Salamov A."/>
            <person name="Andreopoulos B."/>
            <person name="Baker S."/>
            <person name="Barry K."/>
            <person name="Bills G."/>
            <person name="Bluhm B."/>
            <person name="Cannon C."/>
            <person name="Castanera R."/>
            <person name="Culley D."/>
            <person name="Daum C."/>
            <person name="Ezra D."/>
            <person name="Gonzalez J."/>
            <person name="Henrissat B."/>
            <person name="Kuo A."/>
            <person name="Liang C."/>
            <person name="Lipzen A."/>
            <person name="Lutzoni F."/>
            <person name="Magnuson J."/>
            <person name="Mondo S."/>
            <person name="Nolan M."/>
            <person name="Ohm R."/>
            <person name="Pangilinan J."/>
            <person name="Park H.-J."/>
            <person name="Ramirez L."/>
            <person name="Alfaro M."/>
            <person name="Sun H."/>
            <person name="Tritt A."/>
            <person name="Yoshinaga Y."/>
            <person name="Zwiers L.-H."/>
            <person name="Turgeon B."/>
            <person name="Goodwin S."/>
            <person name="Spatafora J."/>
            <person name="Crous P."/>
            <person name="Grigoriev I."/>
        </authorList>
    </citation>
    <scope>NUCLEOTIDE SEQUENCE</scope>
    <source>
        <strain evidence="5">CBS 121167</strain>
    </source>
</reference>
<dbReference type="Proteomes" id="UP000799438">
    <property type="component" value="Unassembled WGS sequence"/>
</dbReference>
<gene>
    <name evidence="5" type="ORF">K452DRAFT_300289</name>
</gene>
<comment type="similarity">
    <text evidence="1 3">Belongs to the type-B carboxylesterase/lipase family.</text>
</comment>
<protein>
    <recommendedName>
        <fullName evidence="3">Carboxylic ester hydrolase</fullName>
        <ecNumber evidence="3">3.1.1.-</ecNumber>
    </recommendedName>
</protein>
<organism evidence="5 6">
    <name type="scientific">Aplosporella prunicola CBS 121167</name>
    <dbReference type="NCBI Taxonomy" id="1176127"/>
    <lineage>
        <taxon>Eukaryota</taxon>
        <taxon>Fungi</taxon>
        <taxon>Dikarya</taxon>
        <taxon>Ascomycota</taxon>
        <taxon>Pezizomycotina</taxon>
        <taxon>Dothideomycetes</taxon>
        <taxon>Dothideomycetes incertae sedis</taxon>
        <taxon>Botryosphaeriales</taxon>
        <taxon>Aplosporellaceae</taxon>
        <taxon>Aplosporella</taxon>
    </lineage>
</organism>
<dbReference type="AlphaFoldDB" id="A0A6A6B7I1"/>
<dbReference type="GO" id="GO:0016787">
    <property type="term" value="F:hydrolase activity"/>
    <property type="evidence" value="ECO:0007669"/>
    <property type="project" value="UniProtKB-KW"/>
</dbReference>
<dbReference type="InterPro" id="IPR019826">
    <property type="entry name" value="Carboxylesterase_B_AS"/>
</dbReference>
<evidence type="ECO:0000256" key="2">
    <source>
        <dbReference type="ARBA" id="ARBA00022801"/>
    </source>
</evidence>
<sequence length="532" mass="56418">MTTTIQHPSLGQIRGKAVDHVTQYLGVKYASLKDRFAEAEMITGPMSEDVFDATAYGPYPVTPPEGMDIEFQVIQHSLPKPDPAPVMSDVDCLNLNITVPSSVSGKPAAGLPVLAWIHGGGFLFGGNYFPAYDFKRLVKLGMEIDKPFIGVNIGYRLGITGMLTSSEMRAAGYKPNNGLRDQAVALRWIKAHIAGFGGDGENVTIMGESAGSASIFHHLHNTSPLFRRAIPMSGTPLLSKPRSPAQAEATYRAVTAELGLSKYTPAERIALLRTMPMEALLAATPDELSLIPVQDPATVTAPTSLRALAALTPPPHRPWCQHLLTGSCAADAHAFTYLAPRAFEASAASLAQAFTASVSASLASTPALASNLLAAYAITPDLARDEAEKRIVAFGSATAFAAPARTYAGAGLAEKAHVYAFEVRNPWKGPFKGHATHILDVALVFGNFEEFLPEEVRGVARAFARDVVAFVGGEEPGWDGVKGAEGGEVRVYADGGVGVRGWAEGHVLMDVTRDVGELDLLAGAWEAFLGGQ</sequence>
<name>A0A6A6B7I1_9PEZI</name>
<dbReference type="OrthoDB" id="6846267at2759"/>